<evidence type="ECO:0000256" key="8">
    <source>
        <dbReference type="SAM" id="SignalP"/>
    </source>
</evidence>
<dbReference type="EMBL" id="CATQJA010002118">
    <property type="protein sequence ID" value="CAJ0569769.1"/>
    <property type="molecule type" value="Genomic_DNA"/>
</dbReference>
<feature type="chain" id="PRO_5041469886" evidence="8">
    <location>
        <begin position="25"/>
        <end position="153"/>
    </location>
</feature>
<feature type="non-terminal residue" evidence="9">
    <location>
        <position position="153"/>
    </location>
</feature>
<feature type="signal peptide" evidence="8">
    <location>
        <begin position="1"/>
        <end position="24"/>
    </location>
</feature>
<gene>
    <name evidence="9" type="ORF">MSPICULIGERA_LOCUS8231</name>
</gene>
<reference evidence="9" key="1">
    <citation type="submission" date="2023-06" db="EMBL/GenBank/DDBJ databases">
        <authorList>
            <person name="Delattre M."/>
        </authorList>
    </citation>
    <scope>NUCLEOTIDE SEQUENCE</scope>
    <source>
        <strain evidence="9">AF72</strain>
    </source>
</reference>
<dbReference type="AlphaFoldDB" id="A0AA36FWT7"/>
<comment type="caution">
    <text evidence="9">The sequence shown here is derived from an EMBL/GenBank/DDBJ whole genome shotgun (WGS) entry which is preliminary data.</text>
</comment>
<evidence type="ECO:0000256" key="2">
    <source>
        <dbReference type="ARBA" id="ARBA00006356"/>
    </source>
</evidence>
<protein>
    <submittedName>
        <fullName evidence="9">Uncharacterized protein</fullName>
    </submittedName>
</protein>
<sequence>MIVGMSRLAPLAIVLISFVALHHAAPFDSTEIRMLEDETDYMKRAAPLIRFGKRSPSTGPLIRFGKRSSAPLIRFGRSPDTSPLIRFGRSAPEGPLIRFGRAPSTGPLIRFGKRSPTGPLIRFGRAPEMGPLIRFGKRSAGVEGEEEFEESEE</sequence>
<evidence type="ECO:0000256" key="1">
    <source>
        <dbReference type="ARBA" id="ARBA00004613"/>
    </source>
</evidence>
<evidence type="ECO:0000256" key="7">
    <source>
        <dbReference type="ARBA" id="ARBA00023320"/>
    </source>
</evidence>
<dbReference type="GO" id="GO:0007218">
    <property type="term" value="P:neuropeptide signaling pathway"/>
    <property type="evidence" value="ECO:0007669"/>
    <property type="project" value="UniProtKB-KW"/>
</dbReference>
<comment type="subcellular location">
    <subcellularLocation>
        <location evidence="1">Secreted</location>
    </subcellularLocation>
</comment>
<keyword evidence="3" id="KW-0964">Secreted</keyword>
<keyword evidence="5 8" id="KW-0732">Signal</keyword>
<keyword evidence="7" id="KW-0527">Neuropeptide</keyword>
<evidence type="ECO:0000256" key="3">
    <source>
        <dbReference type="ARBA" id="ARBA00022525"/>
    </source>
</evidence>
<keyword evidence="10" id="KW-1185">Reference proteome</keyword>
<dbReference type="InterPro" id="IPR051041">
    <property type="entry name" value="FMRFamide-related_np"/>
</dbReference>
<dbReference type="Proteomes" id="UP001177023">
    <property type="component" value="Unassembled WGS sequence"/>
</dbReference>
<evidence type="ECO:0000256" key="5">
    <source>
        <dbReference type="ARBA" id="ARBA00022729"/>
    </source>
</evidence>
<accession>A0AA36FWT7</accession>
<dbReference type="GO" id="GO:0005576">
    <property type="term" value="C:extracellular region"/>
    <property type="evidence" value="ECO:0007669"/>
    <property type="project" value="UniProtKB-SubCell"/>
</dbReference>
<dbReference type="PANTHER" id="PTHR20986:SF15">
    <property type="entry name" value="FMRFAMIDE-LIKE NEUROPEPTIDES 13"/>
    <property type="match status" value="1"/>
</dbReference>
<dbReference type="Pfam" id="PF01581">
    <property type="entry name" value="FARP"/>
    <property type="match status" value="3"/>
</dbReference>
<name>A0AA36FWT7_9BILA</name>
<proteinExistence type="inferred from homology"/>
<comment type="similarity">
    <text evidence="2">Belongs to the FARP (FMRFamide related peptide) family.</text>
</comment>
<evidence type="ECO:0000313" key="10">
    <source>
        <dbReference type="Proteomes" id="UP001177023"/>
    </source>
</evidence>
<organism evidence="9 10">
    <name type="scientific">Mesorhabditis spiculigera</name>
    <dbReference type="NCBI Taxonomy" id="96644"/>
    <lineage>
        <taxon>Eukaryota</taxon>
        <taxon>Metazoa</taxon>
        <taxon>Ecdysozoa</taxon>
        <taxon>Nematoda</taxon>
        <taxon>Chromadorea</taxon>
        <taxon>Rhabditida</taxon>
        <taxon>Rhabditina</taxon>
        <taxon>Rhabditomorpha</taxon>
        <taxon>Rhabditoidea</taxon>
        <taxon>Rhabditidae</taxon>
        <taxon>Mesorhabditinae</taxon>
        <taxon>Mesorhabditis</taxon>
    </lineage>
</organism>
<dbReference type="InterPro" id="IPR002544">
    <property type="entry name" value="FMRFamid-related_peptide-like"/>
</dbReference>
<evidence type="ECO:0000256" key="6">
    <source>
        <dbReference type="ARBA" id="ARBA00022815"/>
    </source>
</evidence>
<evidence type="ECO:0000313" key="9">
    <source>
        <dbReference type="EMBL" id="CAJ0569769.1"/>
    </source>
</evidence>
<keyword evidence="4" id="KW-0165">Cleavage on pair of basic residues</keyword>
<evidence type="ECO:0000256" key="4">
    <source>
        <dbReference type="ARBA" id="ARBA00022685"/>
    </source>
</evidence>
<dbReference type="PANTHER" id="PTHR20986">
    <property type="entry name" value="FMRFAMIDE-RELATED PEPTIDES"/>
    <property type="match status" value="1"/>
</dbReference>
<keyword evidence="6" id="KW-0027">Amidation</keyword>